<feature type="region of interest" description="Disordered" evidence="1">
    <location>
        <begin position="1"/>
        <end position="43"/>
    </location>
</feature>
<keyword evidence="3" id="KW-1185">Reference proteome</keyword>
<organism evidence="2">
    <name type="scientific">Oryza meridionalis</name>
    <dbReference type="NCBI Taxonomy" id="40149"/>
    <lineage>
        <taxon>Eukaryota</taxon>
        <taxon>Viridiplantae</taxon>
        <taxon>Streptophyta</taxon>
        <taxon>Embryophyta</taxon>
        <taxon>Tracheophyta</taxon>
        <taxon>Spermatophyta</taxon>
        <taxon>Magnoliopsida</taxon>
        <taxon>Liliopsida</taxon>
        <taxon>Poales</taxon>
        <taxon>Poaceae</taxon>
        <taxon>BOP clade</taxon>
        <taxon>Oryzoideae</taxon>
        <taxon>Oryzeae</taxon>
        <taxon>Oryzinae</taxon>
        <taxon>Oryza</taxon>
    </lineage>
</organism>
<name>A0A0E0CRZ0_9ORYZ</name>
<sequence>MERKKHEEDQHEDADGEEQHKDTLGIDSPANRGGVPADGGAVAGRRRSAVHGLLGVTGLAHGERICHWLASVEIIRAEGICGCVASRSSWKAGDGARRRRNSDADMD</sequence>
<evidence type="ECO:0000256" key="1">
    <source>
        <dbReference type="SAM" id="MobiDB-lite"/>
    </source>
</evidence>
<dbReference type="AlphaFoldDB" id="A0A0E0CRZ0"/>
<dbReference type="Gramene" id="OMERI02G32270.3">
    <property type="protein sequence ID" value="OMERI02G32270.3"/>
    <property type="gene ID" value="OMERI02G32270"/>
</dbReference>
<dbReference type="HOGENOM" id="CLU_2214146_0_0_1"/>
<reference evidence="2" key="1">
    <citation type="submission" date="2015-04" db="UniProtKB">
        <authorList>
            <consortium name="EnsemblPlants"/>
        </authorList>
    </citation>
    <scope>IDENTIFICATION</scope>
</reference>
<evidence type="ECO:0000313" key="3">
    <source>
        <dbReference type="Proteomes" id="UP000008021"/>
    </source>
</evidence>
<proteinExistence type="predicted"/>
<dbReference type="EnsemblPlants" id="OMERI02G32270.3">
    <property type="protein sequence ID" value="OMERI02G32270.3"/>
    <property type="gene ID" value="OMERI02G32270"/>
</dbReference>
<accession>A0A0E0CRZ0</accession>
<evidence type="ECO:0000313" key="2">
    <source>
        <dbReference type="EnsemblPlants" id="OMERI02G32270.3"/>
    </source>
</evidence>
<dbReference type="Proteomes" id="UP000008021">
    <property type="component" value="Chromosome 2"/>
</dbReference>
<protein>
    <submittedName>
        <fullName evidence="2">Uncharacterized protein</fullName>
    </submittedName>
</protein>
<reference evidence="2" key="2">
    <citation type="submission" date="2018-05" db="EMBL/GenBank/DDBJ databases">
        <title>OmerRS3 (Oryza meridionalis Reference Sequence Version 3).</title>
        <authorList>
            <person name="Zhang J."/>
            <person name="Kudrna D."/>
            <person name="Lee S."/>
            <person name="Talag J."/>
            <person name="Welchert J."/>
            <person name="Wing R.A."/>
        </authorList>
    </citation>
    <scope>NUCLEOTIDE SEQUENCE [LARGE SCALE GENOMIC DNA]</scope>
    <source>
        <strain evidence="2">cv. OR44</strain>
    </source>
</reference>